<evidence type="ECO:0000313" key="7">
    <source>
        <dbReference type="EMBL" id="GGH20420.1"/>
    </source>
</evidence>
<evidence type="ECO:0000256" key="3">
    <source>
        <dbReference type="HAMAP-Rule" id="MF_02071"/>
    </source>
</evidence>
<dbReference type="HAMAP" id="MF_02071">
    <property type="entry name" value="RlpA"/>
    <property type="match status" value="1"/>
</dbReference>
<evidence type="ECO:0000259" key="6">
    <source>
        <dbReference type="Pfam" id="PF03330"/>
    </source>
</evidence>
<dbReference type="Proteomes" id="UP000603912">
    <property type="component" value="Unassembled WGS sequence"/>
</dbReference>
<dbReference type="InterPro" id="IPR036908">
    <property type="entry name" value="RlpA-like_sf"/>
</dbReference>
<keyword evidence="2 3" id="KW-0961">Cell wall biogenesis/degradation</keyword>
<name>A0A917I7W6_9HYPH</name>
<dbReference type="EC" id="4.2.2.-" evidence="3"/>
<sequence>MDTHRISDQETAVSESSPTSVVVPSPSSLQRGLRVCAAVAAGLLVANCSSSSPTRTAKGGIDPKYGVSASPRVVADGEPVPKGGGRDLVGKPYVVAGRLYTPREMPNYSAVGTASWYGSAFHGRRTANGEVFDRMSISAAHPTMPLPSYIRVTNMDNGYSMIARVNDRGPYHGSRLIDVSQRVAESLRFKHIGTARVRVDYVGRASLAGSDDQKLAMTLRSDGLPAQLRGADTMVASAEPAVLPRPSVARALPADDEEEGVPAIVAKASPAPAVAAPRTAPVSTPIQAVAALPLGKPAPGVPLPPDRPFDLGTIPNAAKPVPAPAPRTAQRAPGTVTAGLFYAQPDAVTSSFRKDDPMARLIQQNFVPLRAAASF</sequence>
<comment type="similarity">
    <text evidence="3 4">Belongs to the RlpA family.</text>
</comment>
<comment type="function">
    <text evidence="3">Lytic transglycosylase with a strong preference for naked glycan strands that lack stem peptides.</text>
</comment>
<dbReference type="AlphaFoldDB" id="A0A917I7W6"/>
<evidence type="ECO:0000256" key="4">
    <source>
        <dbReference type="RuleBase" id="RU003495"/>
    </source>
</evidence>
<dbReference type="GO" id="GO:0008932">
    <property type="term" value="F:lytic endotransglycosylase activity"/>
    <property type="evidence" value="ECO:0007669"/>
    <property type="project" value="UniProtKB-UniRule"/>
</dbReference>
<keyword evidence="8" id="KW-1185">Reference proteome</keyword>
<proteinExistence type="inferred from homology"/>
<feature type="compositionally biased region" description="Low complexity" evidence="5">
    <location>
        <begin position="13"/>
        <end position="25"/>
    </location>
</feature>
<protein>
    <recommendedName>
        <fullName evidence="3">Endolytic peptidoglycan transglycosylase RlpA</fullName>
        <ecNumber evidence="3">4.2.2.-</ecNumber>
    </recommendedName>
</protein>
<dbReference type="PANTHER" id="PTHR34183">
    <property type="entry name" value="ENDOLYTIC PEPTIDOGLYCAN TRANSGLYCOSYLASE RLPA"/>
    <property type="match status" value="1"/>
</dbReference>
<gene>
    <name evidence="3" type="primary">rlpA</name>
    <name evidence="7" type="ORF">GCM10007036_23970</name>
</gene>
<accession>A0A917I7W6</accession>
<comment type="caution">
    <text evidence="7">The sequence shown here is derived from an EMBL/GenBank/DDBJ whole genome shotgun (WGS) entry which is preliminary data.</text>
</comment>
<keyword evidence="1 3" id="KW-0456">Lyase</keyword>
<feature type="domain" description="RlpA-like protein double-psi beta-barrel" evidence="6">
    <location>
        <begin position="110"/>
        <end position="199"/>
    </location>
</feature>
<dbReference type="InterPro" id="IPR009009">
    <property type="entry name" value="RlpA-like_DPBB"/>
</dbReference>
<dbReference type="EMBL" id="BMES01000002">
    <property type="protein sequence ID" value="GGH20420.1"/>
    <property type="molecule type" value="Genomic_DNA"/>
</dbReference>
<evidence type="ECO:0000256" key="5">
    <source>
        <dbReference type="SAM" id="MobiDB-lite"/>
    </source>
</evidence>
<dbReference type="GO" id="GO:0071555">
    <property type="term" value="P:cell wall organization"/>
    <property type="evidence" value="ECO:0007669"/>
    <property type="project" value="UniProtKB-KW"/>
</dbReference>
<reference evidence="7" key="1">
    <citation type="journal article" date="2014" name="Int. J. Syst. Evol. Microbiol.">
        <title>Complete genome sequence of Corynebacterium casei LMG S-19264T (=DSM 44701T), isolated from a smear-ripened cheese.</title>
        <authorList>
            <consortium name="US DOE Joint Genome Institute (JGI-PGF)"/>
            <person name="Walter F."/>
            <person name="Albersmeier A."/>
            <person name="Kalinowski J."/>
            <person name="Ruckert C."/>
        </authorList>
    </citation>
    <scope>NUCLEOTIDE SEQUENCE</scope>
    <source>
        <strain evidence="7">CGMCC 1.12214</strain>
    </source>
</reference>
<dbReference type="InterPro" id="IPR012997">
    <property type="entry name" value="RplA"/>
</dbReference>
<dbReference type="Pfam" id="PF03330">
    <property type="entry name" value="DPBB_1"/>
    <property type="match status" value="1"/>
</dbReference>
<evidence type="ECO:0000256" key="1">
    <source>
        <dbReference type="ARBA" id="ARBA00023239"/>
    </source>
</evidence>
<dbReference type="SUPFAM" id="SSF50685">
    <property type="entry name" value="Barwin-like endoglucanases"/>
    <property type="match status" value="1"/>
</dbReference>
<dbReference type="GO" id="GO:0000270">
    <property type="term" value="P:peptidoglycan metabolic process"/>
    <property type="evidence" value="ECO:0007669"/>
    <property type="project" value="UniProtKB-UniRule"/>
</dbReference>
<dbReference type="CDD" id="cd22268">
    <property type="entry name" value="DPBB_RlpA-like"/>
    <property type="match status" value="1"/>
</dbReference>
<organism evidence="7 8">
    <name type="scientific">Alsobacter metallidurans</name>
    <dbReference type="NCBI Taxonomy" id="340221"/>
    <lineage>
        <taxon>Bacteria</taxon>
        <taxon>Pseudomonadati</taxon>
        <taxon>Pseudomonadota</taxon>
        <taxon>Alphaproteobacteria</taxon>
        <taxon>Hyphomicrobiales</taxon>
        <taxon>Alsobacteraceae</taxon>
        <taxon>Alsobacter</taxon>
    </lineage>
</organism>
<dbReference type="NCBIfam" id="TIGR00413">
    <property type="entry name" value="rlpA"/>
    <property type="match status" value="1"/>
</dbReference>
<dbReference type="InterPro" id="IPR034718">
    <property type="entry name" value="RlpA"/>
</dbReference>
<feature type="region of interest" description="Disordered" evidence="5">
    <location>
        <begin position="1"/>
        <end position="25"/>
    </location>
</feature>
<dbReference type="Gene3D" id="2.40.40.10">
    <property type="entry name" value="RlpA-like domain"/>
    <property type="match status" value="1"/>
</dbReference>
<reference evidence="7" key="2">
    <citation type="submission" date="2020-09" db="EMBL/GenBank/DDBJ databases">
        <authorList>
            <person name="Sun Q."/>
            <person name="Zhou Y."/>
        </authorList>
    </citation>
    <scope>NUCLEOTIDE SEQUENCE</scope>
    <source>
        <strain evidence="7">CGMCC 1.12214</strain>
    </source>
</reference>
<dbReference type="GO" id="GO:0009279">
    <property type="term" value="C:cell outer membrane"/>
    <property type="evidence" value="ECO:0007669"/>
    <property type="project" value="TreeGrafter"/>
</dbReference>
<evidence type="ECO:0000256" key="2">
    <source>
        <dbReference type="ARBA" id="ARBA00023316"/>
    </source>
</evidence>
<evidence type="ECO:0000313" key="8">
    <source>
        <dbReference type="Proteomes" id="UP000603912"/>
    </source>
</evidence>
<dbReference type="PANTHER" id="PTHR34183:SF1">
    <property type="entry name" value="ENDOLYTIC PEPTIDOGLYCAN TRANSGLYCOSYLASE RLPA"/>
    <property type="match status" value="1"/>
</dbReference>